<name>A0ABX7X5H3_9GAMM</name>
<dbReference type="Pfam" id="PF13202">
    <property type="entry name" value="EF-hand_5"/>
    <property type="match status" value="2"/>
</dbReference>
<dbReference type="RefSeq" id="WP_210229223.1">
    <property type="nucleotide sequence ID" value="NZ_CP072800.1"/>
</dbReference>
<evidence type="ECO:0000313" key="5">
    <source>
        <dbReference type="Proteomes" id="UP000672027"/>
    </source>
</evidence>
<dbReference type="InterPro" id="IPR011992">
    <property type="entry name" value="EF-hand-dom_pair"/>
</dbReference>
<dbReference type="InterPro" id="IPR018247">
    <property type="entry name" value="EF_Hand_1_Ca_BS"/>
</dbReference>
<protein>
    <recommendedName>
        <fullName evidence="3">EF-hand domain-containing protein</fullName>
    </recommendedName>
</protein>
<organism evidence="4 5">
    <name type="scientific">Candidatus Thiothrix anitrata</name>
    <dbReference type="NCBI Taxonomy" id="2823902"/>
    <lineage>
        <taxon>Bacteria</taxon>
        <taxon>Pseudomonadati</taxon>
        <taxon>Pseudomonadota</taxon>
        <taxon>Gammaproteobacteria</taxon>
        <taxon>Thiotrichales</taxon>
        <taxon>Thiotrichaceae</taxon>
        <taxon>Thiothrix</taxon>
    </lineage>
</organism>
<feature type="compositionally biased region" description="Low complexity" evidence="1">
    <location>
        <begin position="137"/>
        <end position="156"/>
    </location>
</feature>
<evidence type="ECO:0000256" key="2">
    <source>
        <dbReference type="SAM" id="SignalP"/>
    </source>
</evidence>
<dbReference type="SUPFAM" id="SSF47473">
    <property type="entry name" value="EF-hand"/>
    <property type="match status" value="1"/>
</dbReference>
<feature type="chain" id="PRO_5045816177" description="EF-hand domain-containing protein" evidence="2">
    <location>
        <begin position="29"/>
        <end position="156"/>
    </location>
</feature>
<keyword evidence="5" id="KW-1185">Reference proteome</keyword>
<feature type="compositionally biased region" description="Basic and acidic residues" evidence="1">
    <location>
        <begin position="103"/>
        <end position="133"/>
    </location>
</feature>
<dbReference type="Gene3D" id="1.10.238.10">
    <property type="entry name" value="EF-hand"/>
    <property type="match status" value="1"/>
</dbReference>
<dbReference type="Proteomes" id="UP000672027">
    <property type="component" value="Chromosome"/>
</dbReference>
<keyword evidence="2" id="KW-0732">Signal</keyword>
<dbReference type="PROSITE" id="PS00018">
    <property type="entry name" value="EF_HAND_1"/>
    <property type="match status" value="1"/>
</dbReference>
<accession>A0ABX7X5H3</accession>
<feature type="signal peptide" evidence="2">
    <location>
        <begin position="1"/>
        <end position="28"/>
    </location>
</feature>
<feature type="domain" description="EF-hand" evidence="3">
    <location>
        <begin position="83"/>
        <end position="105"/>
    </location>
</feature>
<gene>
    <name evidence="4" type="ORF">J8380_06005</name>
</gene>
<evidence type="ECO:0000256" key="1">
    <source>
        <dbReference type="SAM" id="MobiDB-lite"/>
    </source>
</evidence>
<evidence type="ECO:0000259" key="3">
    <source>
        <dbReference type="PROSITE" id="PS50222"/>
    </source>
</evidence>
<dbReference type="InterPro" id="IPR002048">
    <property type="entry name" value="EF_hand_dom"/>
</dbReference>
<feature type="region of interest" description="Disordered" evidence="1">
    <location>
        <begin position="103"/>
        <end position="156"/>
    </location>
</feature>
<evidence type="ECO:0000313" key="4">
    <source>
        <dbReference type="EMBL" id="QTR51109.1"/>
    </source>
</evidence>
<sequence>MNAKSSLKLALGTTFAAGIAFGATQALAENPFSADKLSSGYMQLAENKAGGEMKCGAGMCGANMKKDAEGKCGGAKSDECPADTDKDGKVTKEEFMTHHEKMFTEADANKDGSLDADERKALHAKMREGKCGGKEGSCGAKTEAAPEAAKPAETAK</sequence>
<proteinExistence type="predicted"/>
<reference evidence="4 5" key="1">
    <citation type="submission" date="2021-04" db="EMBL/GenBank/DDBJ databases">
        <title>Genomics, taxonomy and metabolism of representatives of sulfur bacteria of the genus Thiothrix: Thiothrix fructosivorans QT, Thiothrix unzii A1T and three new species, Thiothrix subterranea sp. nov., Thiothrix litoralis sp. nov. and 'Candidatus Thiothrix anitrata' sp. nov.</title>
        <authorList>
            <person name="Ravin N.V."/>
            <person name="Smolyakov D."/>
            <person name="Rudenko T.S."/>
            <person name="Mardanov A.V."/>
            <person name="Beletsky A.V."/>
            <person name="Markov N.D."/>
            <person name="Fomenkov A.I."/>
            <person name="Roberts R.J."/>
            <person name="Karnachuk O.V."/>
            <person name="Novikov A."/>
            <person name="Grabovich M.Y."/>
        </authorList>
    </citation>
    <scope>NUCLEOTIDE SEQUENCE [LARGE SCALE GENOMIC DNA]</scope>
    <source>
        <strain evidence="4 5">A52</strain>
    </source>
</reference>
<dbReference type="PROSITE" id="PS50222">
    <property type="entry name" value="EF_HAND_2"/>
    <property type="match status" value="1"/>
</dbReference>
<dbReference type="EMBL" id="CP072800">
    <property type="protein sequence ID" value="QTR51109.1"/>
    <property type="molecule type" value="Genomic_DNA"/>
</dbReference>